<accession>A0A1V6NXA5</accession>
<feature type="region of interest" description="Disordered" evidence="1">
    <location>
        <begin position="100"/>
        <end position="189"/>
    </location>
</feature>
<keyword evidence="2" id="KW-0812">Transmembrane</keyword>
<keyword evidence="2" id="KW-0472">Membrane</keyword>
<feature type="region of interest" description="Disordered" evidence="1">
    <location>
        <begin position="325"/>
        <end position="373"/>
    </location>
</feature>
<evidence type="ECO:0000256" key="1">
    <source>
        <dbReference type="SAM" id="MobiDB-lite"/>
    </source>
</evidence>
<dbReference type="OrthoDB" id="4351041at2759"/>
<feature type="compositionally biased region" description="Low complexity" evidence="1">
    <location>
        <begin position="102"/>
        <end position="113"/>
    </location>
</feature>
<dbReference type="AlphaFoldDB" id="A0A1V6NXA5"/>
<feature type="compositionally biased region" description="Polar residues" evidence="1">
    <location>
        <begin position="325"/>
        <end position="353"/>
    </location>
</feature>
<dbReference type="Proteomes" id="UP000191408">
    <property type="component" value="Unassembled WGS sequence"/>
</dbReference>
<sequence>MPPDNHNRLDQGLSNPSNLSSGIFHFTIPVSAYRSYSSTSITPAALLFFNSFSPNTWGAMALAILWYCCGCSFGPHNSSLYDECIQCGKIRCARCEEENLNETPQTSSTQETTRNPPNYSSGRRKRLQRQTTQAKAANGTVSSSDTGMPKPLLRGLEPTLQSLRRRESSTSPGTLPNNPNEDIQSEHFSASQPSTSYIIYSSSLGSILVDWVYEQLSTGVYSSNEVRALEDVLIELKNTQPGLISVKTEDELSFWNNLKGKVETIIGLLDWSPFQPYMAPLTQDQVRLFWECPCGDTRWAAVPRSFGLKIKDAYRTNAAQATQRNISGNNSSLPGIGTSSQLSGARARTQTAEPVSESGLPRSTVECQSSDSPQNAGSQLHAFLVLLNSSIFGSVHCLAQTSVHNMSDLDFFAWIRNSYYSNRGFLAIWFGLYRYSHCEFFRFRRFDGYEYAPLLPEYPNEDQPSYHFAPKPMRPRPPMASHEFDHWFYKESWSRAVRRLLSTERHRRNNKRMPFFLGSRCVVEEKIPKRETALEEGVPASEDFWGLYVVERRSTFRLAIYSLAFLSPSVYFFFAWLFQWGHGGDLQNASIPIALSLAPLATFWGFVLSTLPTRFDNPRRL</sequence>
<dbReference type="STRING" id="60169.A0A1V6NXA5"/>
<name>A0A1V6NXA5_PENPO</name>
<gene>
    <name evidence="3" type="ORF">PENPOL_c002G00774</name>
</gene>
<feature type="transmembrane region" description="Helical" evidence="2">
    <location>
        <begin position="590"/>
        <end position="611"/>
    </location>
</feature>
<protein>
    <submittedName>
        <fullName evidence="3">Uncharacterized protein</fullName>
    </submittedName>
</protein>
<feature type="compositionally biased region" description="Polar residues" evidence="1">
    <location>
        <begin position="129"/>
        <end position="146"/>
    </location>
</feature>
<feature type="transmembrane region" description="Helical" evidence="2">
    <location>
        <begin position="558"/>
        <end position="578"/>
    </location>
</feature>
<proteinExistence type="predicted"/>
<keyword evidence="2" id="KW-1133">Transmembrane helix</keyword>
<evidence type="ECO:0000313" key="4">
    <source>
        <dbReference type="Proteomes" id="UP000191408"/>
    </source>
</evidence>
<evidence type="ECO:0000313" key="3">
    <source>
        <dbReference type="EMBL" id="OQD69373.1"/>
    </source>
</evidence>
<keyword evidence="4" id="KW-1185">Reference proteome</keyword>
<comment type="caution">
    <text evidence="3">The sequence shown here is derived from an EMBL/GenBank/DDBJ whole genome shotgun (WGS) entry which is preliminary data.</text>
</comment>
<evidence type="ECO:0000256" key="2">
    <source>
        <dbReference type="SAM" id="Phobius"/>
    </source>
</evidence>
<feature type="compositionally biased region" description="Polar residues" evidence="1">
    <location>
        <begin position="169"/>
        <end position="189"/>
    </location>
</feature>
<organism evidence="3 4">
    <name type="scientific">Penicillium polonicum</name>
    <dbReference type="NCBI Taxonomy" id="60169"/>
    <lineage>
        <taxon>Eukaryota</taxon>
        <taxon>Fungi</taxon>
        <taxon>Dikarya</taxon>
        <taxon>Ascomycota</taxon>
        <taxon>Pezizomycotina</taxon>
        <taxon>Eurotiomycetes</taxon>
        <taxon>Eurotiomycetidae</taxon>
        <taxon>Eurotiales</taxon>
        <taxon>Aspergillaceae</taxon>
        <taxon>Penicillium</taxon>
    </lineage>
</organism>
<dbReference type="EMBL" id="MDYM01000002">
    <property type="protein sequence ID" value="OQD69373.1"/>
    <property type="molecule type" value="Genomic_DNA"/>
</dbReference>
<reference evidence="4" key="1">
    <citation type="journal article" date="2017" name="Nat. Microbiol.">
        <title>Global analysis of biosynthetic gene clusters reveals vast potential of secondary metabolite production in Penicillium species.</title>
        <authorList>
            <person name="Nielsen J.C."/>
            <person name="Grijseels S."/>
            <person name="Prigent S."/>
            <person name="Ji B."/>
            <person name="Dainat J."/>
            <person name="Nielsen K.F."/>
            <person name="Frisvad J.C."/>
            <person name="Workman M."/>
            <person name="Nielsen J."/>
        </authorList>
    </citation>
    <scope>NUCLEOTIDE SEQUENCE [LARGE SCALE GENOMIC DNA]</scope>
    <source>
        <strain evidence="4">IBT 4502</strain>
    </source>
</reference>